<keyword evidence="3" id="KW-1185">Reference proteome</keyword>
<protein>
    <submittedName>
        <fullName evidence="2">Uncharacterized protein</fullName>
    </submittedName>
</protein>
<organism evidence="2 3">
    <name type="scientific">Petrolisthes cinctipes</name>
    <name type="common">Flat porcelain crab</name>
    <dbReference type="NCBI Taxonomy" id="88211"/>
    <lineage>
        <taxon>Eukaryota</taxon>
        <taxon>Metazoa</taxon>
        <taxon>Ecdysozoa</taxon>
        <taxon>Arthropoda</taxon>
        <taxon>Crustacea</taxon>
        <taxon>Multicrustacea</taxon>
        <taxon>Malacostraca</taxon>
        <taxon>Eumalacostraca</taxon>
        <taxon>Eucarida</taxon>
        <taxon>Decapoda</taxon>
        <taxon>Pleocyemata</taxon>
        <taxon>Anomura</taxon>
        <taxon>Galatheoidea</taxon>
        <taxon>Porcellanidae</taxon>
        <taxon>Petrolisthes</taxon>
    </lineage>
</organism>
<sequence length="142" mass="15992">MEACWEGKDAEGSGWGGDGEEVLGEVRKEGRGSEPREDYRELLELAIRSLNGALPNFRIRRPGALHQARWMAKLLQDLAEYHNDKISAICLSVFGHHLLYLSESLVGLTLFDPQVNTLIKKNIARAILVKEAPEDTPKRDQR</sequence>
<feature type="compositionally biased region" description="Basic and acidic residues" evidence="1">
    <location>
        <begin position="24"/>
        <end position="35"/>
    </location>
</feature>
<evidence type="ECO:0000313" key="3">
    <source>
        <dbReference type="Proteomes" id="UP001286313"/>
    </source>
</evidence>
<dbReference type="AlphaFoldDB" id="A0AAE1BNZ0"/>
<gene>
    <name evidence="2" type="ORF">Pcinc_039838</name>
</gene>
<comment type="caution">
    <text evidence="2">The sequence shown here is derived from an EMBL/GenBank/DDBJ whole genome shotgun (WGS) entry which is preliminary data.</text>
</comment>
<reference evidence="2" key="1">
    <citation type="submission" date="2023-10" db="EMBL/GenBank/DDBJ databases">
        <title>Genome assemblies of two species of porcelain crab, Petrolisthes cinctipes and Petrolisthes manimaculis (Anomura: Porcellanidae).</title>
        <authorList>
            <person name="Angst P."/>
        </authorList>
    </citation>
    <scope>NUCLEOTIDE SEQUENCE</scope>
    <source>
        <strain evidence="2">PB745_01</strain>
        <tissue evidence="2">Gill</tissue>
    </source>
</reference>
<name>A0AAE1BNZ0_PETCI</name>
<evidence type="ECO:0000256" key="1">
    <source>
        <dbReference type="SAM" id="MobiDB-lite"/>
    </source>
</evidence>
<feature type="region of interest" description="Disordered" evidence="1">
    <location>
        <begin position="1"/>
        <end position="35"/>
    </location>
</feature>
<proteinExistence type="predicted"/>
<feature type="compositionally biased region" description="Basic and acidic residues" evidence="1">
    <location>
        <begin position="1"/>
        <end position="11"/>
    </location>
</feature>
<accession>A0AAE1BNZ0</accession>
<dbReference type="Proteomes" id="UP001286313">
    <property type="component" value="Unassembled WGS sequence"/>
</dbReference>
<evidence type="ECO:0000313" key="2">
    <source>
        <dbReference type="EMBL" id="KAK3853622.1"/>
    </source>
</evidence>
<dbReference type="EMBL" id="JAWQEG010006888">
    <property type="protein sequence ID" value="KAK3853622.1"/>
    <property type="molecule type" value="Genomic_DNA"/>
</dbReference>